<gene>
    <name evidence="3" type="ORF">GC106_46440</name>
</gene>
<evidence type="ECO:0000313" key="4">
    <source>
        <dbReference type="Proteomes" id="UP000763557"/>
    </source>
</evidence>
<keyword evidence="1" id="KW-0597">Phosphoprotein</keyword>
<accession>A0ABX2F7R9</accession>
<dbReference type="InterPro" id="IPR000253">
    <property type="entry name" value="FHA_dom"/>
</dbReference>
<sequence length="265" mass="29936">MNPELRYAGGLLLPQGHDSLVHGVGRAVSGSVHALALGGGYSVGPSEGRIVYFGRNRPEVHVCIGEDDRQVSRRHGELRHWQGRWWLRNTGRRPIRLPRSQWLFADEDAIPLAEGYTPLHVPGSREREHLLEVFVTGSDGSKPASRHTERTDMPRRYELSDEEQIVLVVLGQRYLLHDPTARPLTWHQAAEQLAELRPEIAWTAKKVEHRVKVVRERLSRDGVPGLTREEVGEPVGNALNDNLIRELLRSTTLVPRDLAMLENPS</sequence>
<comment type="caution">
    <text evidence="3">The sequence shown here is derived from an EMBL/GenBank/DDBJ whole genome shotgun (WGS) entry which is preliminary data.</text>
</comment>
<protein>
    <submittedName>
        <fullName evidence="3">Translation initiation factor IF-2</fullName>
    </submittedName>
</protein>
<dbReference type="GO" id="GO:0003743">
    <property type="term" value="F:translation initiation factor activity"/>
    <property type="evidence" value="ECO:0007669"/>
    <property type="project" value="UniProtKB-KW"/>
</dbReference>
<evidence type="ECO:0000259" key="2">
    <source>
        <dbReference type="PROSITE" id="PS50006"/>
    </source>
</evidence>
<feature type="domain" description="FHA" evidence="2">
    <location>
        <begin position="51"/>
        <end position="92"/>
    </location>
</feature>
<proteinExistence type="predicted"/>
<name>A0ABX2F7R9_9PSEU</name>
<dbReference type="RefSeq" id="WP_312872818.1">
    <property type="nucleotide sequence ID" value="NZ_CBCSGW010000002.1"/>
</dbReference>
<evidence type="ECO:0000313" key="3">
    <source>
        <dbReference type="EMBL" id="NRN67404.1"/>
    </source>
</evidence>
<dbReference type="SUPFAM" id="SSF49879">
    <property type="entry name" value="SMAD/FHA domain"/>
    <property type="match status" value="1"/>
</dbReference>
<keyword evidence="3" id="KW-0396">Initiation factor</keyword>
<dbReference type="InterPro" id="IPR008984">
    <property type="entry name" value="SMAD_FHA_dom_sf"/>
</dbReference>
<keyword evidence="4" id="KW-1185">Reference proteome</keyword>
<keyword evidence="3" id="KW-0648">Protein biosynthesis</keyword>
<dbReference type="Proteomes" id="UP000763557">
    <property type="component" value="Unassembled WGS sequence"/>
</dbReference>
<dbReference type="PROSITE" id="PS50006">
    <property type="entry name" value="FHA_DOMAIN"/>
    <property type="match status" value="1"/>
</dbReference>
<dbReference type="Gene3D" id="2.60.200.20">
    <property type="match status" value="1"/>
</dbReference>
<dbReference type="EMBL" id="JAAATY010000014">
    <property type="protein sequence ID" value="NRN67404.1"/>
    <property type="molecule type" value="Genomic_DNA"/>
</dbReference>
<organism evidence="3 4">
    <name type="scientific">Kibdelosporangium persicum</name>
    <dbReference type="NCBI Taxonomy" id="2698649"/>
    <lineage>
        <taxon>Bacteria</taxon>
        <taxon>Bacillati</taxon>
        <taxon>Actinomycetota</taxon>
        <taxon>Actinomycetes</taxon>
        <taxon>Pseudonocardiales</taxon>
        <taxon>Pseudonocardiaceae</taxon>
        <taxon>Kibdelosporangium</taxon>
    </lineage>
</organism>
<reference evidence="3 4" key="1">
    <citation type="submission" date="2020-01" db="EMBL/GenBank/DDBJ databases">
        <title>Kibdelosporangium persica a novel Actinomycetes from a hot desert in Iran.</title>
        <authorList>
            <person name="Safaei N."/>
            <person name="Zaburannyi N."/>
            <person name="Mueller R."/>
            <person name="Wink J."/>
        </authorList>
    </citation>
    <scope>NUCLEOTIDE SEQUENCE [LARGE SCALE GENOMIC DNA]</scope>
    <source>
        <strain evidence="3 4">4NS15</strain>
    </source>
</reference>
<evidence type="ECO:0000256" key="1">
    <source>
        <dbReference type="ARBA" id="ARBA00022553"/>
    </source>
</evidence>